<evidence type="ECO:0000256" key="2">
    <source>
        <dbReference type="ARBA" id="ARBA00006058"/>
    </source>
</evidence>
<protein>
    <recommendedName>
        <fullName evidence="12">Prominin-like protein</fullName>
    </recommendedName>
</protein>
<keyword evidence="11" id="KW-1185">Reference proteome</keyword>
<accession>A0AAW1UKK1</accession>
<gene>
    <name evidence="10" type="ORF">WA026_001240</name>
</gene>
<feature type="transmembrane region" description="Helical" evidence="8">
    <location>
        <begin position="169"/>
        <end position="187"/>
    </location>
</feature>
<evidence type="ECO:0000256" key="7">
    <source>
        <dbReference type="SAM" id="MobiDB-lite"/>
    </source>
</evidence>
<feature type="region of interest" description="Disordered" evidence="7">
    <location>
        <begin position="871"/>
        <end position="892"/>
    </location>
</feature>
<evidence type="ECO:0000256" key="3">
    <source>
        <dbReference type="ARBA" id="ARBA00022692"/>
    </source>
</evidence>
<dbReference type="AlphaFoldDB" id="A0AAW1UKK1"/>
<evidence type="ECO:0000256" key="9">
    <source>
        <dbReference type="SAM" id="SignalP"/>
    </source>
</evidence>
<feature type="transmembrane region" description="Helical" evidence="8">
    <location>
        <begin position="475"/>
        <end position="501"/>
    </location>
</feature>
<evidence type="ECO:0000256" key="4">
    <source>
        <dbReference type="ARBA" id="ARBA00022989"/>
    </source>
</evidence>
<evidence type="ECO:0000313" key="10">
    <source>
        <dbReference type="EMBL" id="KAK9883030.1"/>
    </source>
</evidence>
<keyword evidence="3 8" id="KW-0812">Transmembrane</keyword>
<keyword evidence="5 8" id="KW-0472">Membrane</keyword>
<proteinExistence type="inferred from homology"/>
<feature type="transmembrane region" description="Helical" evidence="8">
    <location>
        <begin position="118"/>
        <end position="148"/>
    </location>
</feature>
<dbReference type="GO" id="GO:0016020">
    <property type="term" value="C:membrane"/>
    <property type="evidence" value="ECO:0007669"/>
    <property type="project" value="UniProtKB-SubCell"/>
</dbReference>
<comment type="caution">
    <text evidence="10">The sequence shown here is derived from an EMBL/GenBank/DDBJ whole genome shotgun (WGS) entry which is preliminary data.</text>
</comment>
<feature type="transmembrane region" description="Helical" evidence="8">
    <location>
        <begin position="789"/>
        <end position="811"/>
    </location>
</feature>
<name>A0AAW1UKK1_9CUCU</name>
<evidence type="ECO:0000256" key="5">
    <source>
        <dbReference type="ARBA" id="ARBA00023136"/>
    </source>
</evidence>
<feature type="chain" id="PRO_5043542244" description="Prominin-like protein" evidence="9">
    <location>
        <begin position="33"/>
        <end position="933"/>
    </location>
</feature>
<dbReference type="InterPro" id="IPR008795">
    <property type="entry name" value="Prominin"/>
</dbReference>
<evidence type="ECO:0000313" key="11">
    <source>
        <dbReference type="Proteomes" id="UP001431783"/>
    </source>
</evidence>
<keyword evidence="4 8" id="KW-1133">Transmembrane helix</keyword>
<dbReference type="PANTHER" id="PTHR22730">
    <property type="entry name" value="PROMININ PROM PROTEIN"/>
    <property type="match status" value="1"/>
</dbReference>
<keyword evidence="9" id="KW-0732">Signal</keyword>
<reference evidence="10 11" key="1">
    <citation type="submission" date="2023-03" db="EMBL/GenBank/DDBJ databases">
        <title>Genome insight into feeding habits of ladybird beetles.</title>
        <authorList>
            <person name="Li H.-S."/>
            <person name="Huang Y.-H."/>
            <person name="Pang H."/>
        </authorList>
    </citation>
    <scope>NUCLEOTIDE SEQUENCE [LARGE SCALE GENOMIC DNA]</scope>
    <source>
        <strain evidence="10">SYSU_2023b</strain>
        <tissue evidence="10">Whole body</tissue>
    </source>
</reference>
<organism evidence="10 11">
    <name type="scientific">Henosepilachna vigintioctopunctata</name>
    <dbReference type="NCBI Taxonomy" id="420089"/>
    <lineage>
        <taxon>Eukaryota</taxon>
        <taxon>Metazoa</taxon>
        <taxon>Ecdysozoa</taxon>
        <taxon>Arthropoda</taxon>
        <taxon>Hexapoda</taxon>
        <taxon>Insecta</taxon>
        <taxon>Pterygota</taxon>
        <taxon>Neoptera</taxon>
        <taxon>Endopterygota</taxon>
        <taxon>Coleoptera</taxon>
        <taxon>Polyphaga</taxon>
        <taxon>Cucujiformia</taxon>
        <taxon>Coccinelloidea</taxon>
        <taxon>Coccinellidae</taxon>
        <taxon>Epilachninae</taxon>
        <taxon>Epilachnini</taxon>
        <taxon>Henosepilachna</taxon>
    </lineage>
</organism>
<dbReference type="Proteomes" id="UP001431783">
    <property type="component" value="Unassembled WGS sequence"/>
</dbReference>
<evidence type="ECO:0000256" key="1">
    <source>
        <dbReference type="ARBA" id="ARBA00004141"/>
    </source>
</evidence>
<dbReference type="EMBL" id="JARQZJ010000091">
    <property type="protein sequence ID" value="KAK9883030.1"/>
    <property type="molecule type" value="Genomic_DNA"/>
</dbReference>
<feature type="signal peptide" evidence="9">
    <location>
        <begin position="1"/>
        <end position="32"/>
    </location>
</feature>
<dbReference type="PANTHER" id="PTHR22730:SF1">
    <property type="entry name" value="PROMININ-LIKE PROTEIN"/>
    <property type="match status" value="1"/>
</dbReference>
<feature type="region of interest" description="Disordered" evidence="7">
    <location>
        <begin position="825"/>
        <end position="848"/>
    </location>
</feature>
<comment type="similarity">
    <text evidence="2">Belongs to the prominin family.</text>
</comment>
<comment type="subcellular location">
    <subcellularLocation>
        <location evidence="1">Membrane</location>
        <topology evidence="1">Multi-pass membrane protein</topology>
    </subcellularLocation>
</comment>
<evidence type="ECO:0000256" key="8">
    <source>
        <dbReference type="SAM" id="Phobius"/>
    </source>
</evidence>
<evidence type="ECO:0000256" key="6">
    <source>
        <dbReference type="ARBA" id="ARBA00023180"/>
    </source>
</evidence>
<dbReference type="Pfam" id="PF05478">
    <property type="entry name" value="Prominin"/>
    <property type="match status" value="1"/>
</dbReference>
<evidence type="ECO:0008006" key="12">
    <source>
        <dbReference type="Google" id="ProtNLM"/>
    </source>
</evidence>
<keyword evidence="6" id="KW-0325">Glycoprotein</keyword>
<feature type="transmembrane region" description="Helical" evidence="8">
    <location>
        <begin position="436"/>
        <end position="463"/>
    </location>
</feature>
<sequence length="933" mass="106387">MEPGGAQRRRANFFSFSVCCLVLFLACDVCSSLNTTKIAVAETMVREDGPHYKDLNVTGNYKSNPNYDPDGFEWLYSITKKFMNLILDEAIPKDVITISDNKINFDLTNHVSDILRQYAYFVALCLIIVIFALVMFVSGFCFTCYCCCCNCCGSSHSKNTTKNENCKKITLITLLIICAAFITFGGVCILNSNLRLRDGIQEFPGDMQNSIDDARTFLDVTRQQIDILLSINFNEFISWVSKELDKCFSSVQEQIDLIDVNITDTGIFNITASFENIEYDVNWFSNFSEKLENVTKSLEKVKTDLSSAIQVCSTLPNIRCQDLEKSIGQFNFNVNVTTVKNQIKIVSDILEKTNGIENGQQKLNNVIQDIRNKTENGWNTAKTSIRDAANEMQSSANKISAEIQTLETYFPNSNDKGGNKTFVDEVQKFVDNYNSYLYYFGLFICSLLFSIVCVLAVGMIFGFFKTSIFNKIGRFFLLCGTTFMFYFAIILAVVTLVYFLIGMISQQAVCKSFRDPSNSTFFKLVDQYDLSKTGLNIKVSEILNSIHSNESVYNALDLKNQFDLDNLHQYLNQFKEQLDGLVNVVDKFEFSQFKILTEDQMKALENFPDPQVSNVETFMNDLNKIIMEVKFDELYTALNVKIEEIDEMKDTNPILNSLREKLDQARDELNIEMNILKAEIIPNTSDGTDIAKKLDKQLKFGEESFQDGRKKLIRIIEDVQELVGVRSPITFKEIVSALSNETYKVCEDYVNLVSNDIRNDVGQCGPLGVIYDATLTSACDKVALQMNSFWFVLLWTMLLFLPTAIISAKLAKVYKSEKPLKRSNVDAVRVPTRSAKKKSSKETEVNDRTPIGLNRNVNLLSRNVDDLTLDKWEQYPPSEPGHSSRTQEEYRTPPPYFTQFNTVVNSPKLYDNTFDELNRWEQYPESMKKSTRF</sequence>